<feature type="chain" id="PRO_5045869531" description="Secreted protein" evidence="2">
    <location>
        <begin position="16"/>
        <end position="92"/>
    </location>
</feature>
<sequence>MRLIWLMIALGGAAPAYLPCQLSPCPPPPLSGPPAPATTPRPPITGSDCNPAPPPPTPPRPWTRRVWPSGGHVPAGAWPWLRTSFPPNRNTG</sequence>
<evidence type="ECO:0000256" key="2">
    <source>
        <dbReference type="SAM" id="SignalP"/>
    </source>
</evidence>
<evidence type="ECO:0000313" key="4">
    <source>
        <dbReference type="Proteomes" id="UP001303046"/>
    </source>
</evidence>
<evidence type="ECO:0008006" key="5">
    <source>
        <dbReference type="Google" id="ProtNLM"/>
    </source>
</evidence>
<evidence type="ECO:0000313" key="3">
    <source>
        <dbReference type="EMBL" id="KAK6732140.1"/>
    </source>
</evidence>
<reference evidence="3 4" key="1">
    <citation type="submission" date="2023-08" db="EMBL/GenBank/DDBJ databases">
        <title>A Necator americanus chromosomal reference genome.</title>
        <authorList>
            <person name="Ilik V."/>
            <person name="Petrzelkova K.J."/>
            <person name="Pardy F."/>
            <person name="Fuh T."/>
            <person name="Niatou-Singa F.S."/>
            <person name="Gouil Q."/>
            <person name="Baker L."/>
            <person name="Ritchie M.E."/>
            <person name="Jex A.R."/>
            <person name="Gazzola D."/>
            <person name="Li H."/>
            <person name="Toshio Fujiwara R."/>
            <person name="Zhan B."/>
            <person name="Aroian R.V."/>
            <person name="Pafco B."/>
            <person name="Schwarz E.M."/>
        </authorList>
    </citation>
    <scope>NUCLEOTIDE SEQUENCE [LARGE SCALE GENOMIC DNA]</scope>
    <source>
        <strain evidence="3 4">Aroian</strain>
        <tissue evidence="3">Whole animal</tissue>
    </source>
</reference>
<gene>
    <name evidence="3" type="primary">Necator_chrII.g4282</name>
    <name evidence="3" type="ORF">RB195_016490</name>
</gene>
<evidence type="ECO:0000256" key="1">
    <source>
        <dbReference type="SAM" id="MobiDB-lite"/>
    </source>
</evidence>
<accession>A0ABR1C309</accession>
<protein>
    <recommendedName>
        <fullName evidence="5">Secreted protein</fullName>
    </recommendedName>
</protein>
<comment type="caution">
    <text evidence="3">The sequence shown here is derived from an EMBL/GenBank/DDBJ whole genome shotgun (WGS) entry which is preliminary data.</text>
</comment>
<keyword evidence="4" id="KW-1185">Reference proteome</keyword>
<organism evidence="3 4">
    <name type="scientific">Necator americanus</name>
    <name type="common">Human hookworm</name>
    <dbReference type="NCBI Taxonomy" id="51031"/>
    <lineage>
        <taxon>Eukaryota</taxon>
        <taxon>Metazoa</taxon>
        <taxon>Ecdysozoa</taxon>
        <taxon>Nematoda</taxon>
        <taxon>Chromadorea</taxon>
        <taxon>Rhabditida</taxon>
        <taxon>Rhabditina</taxon>
        <taxon>Rhabditomorpha</taxon>
        <taxon>Strongyloidea</taxon>
        <taxon>Ancylostomatidae</taxon>
        <taxon>Bunostominae</taxon>
        <taxon>Necator</taxon>
    </lineage>
</organism>
<feature type="compositionally biased region" description="Pro residues" evidence="1">
    <location>
        <begin position="51"/>
        <end position="61"/>
    </location>
</feature>
<name>A0ABR1C309_NECAM</name>
<feature type="region of interest" description="Disordered" evidence="1">
    <location>
        <begin position="28"/>
        <end position="68"/>
    </location>
</feature>
<proteinExistence type="predicted"/>
<dbReference type="EMBL" id="JAVFWL010000002">
    <property type="protein sequence ID" value="KAK6732140.1"/>
    <property type="molecule type" value="Genomic_DNA"/>
</dbReference>
<keyword evidence="2" id="KW-0732">Signal</keyword>
<dbReference type="Proteomes" id="UP001303046">
    <property type="component" value="Unassembled WGS sequence"/>
</dbReference>
<feature type="signal peptide" evidence="2">
    <location>
        <begin position="1"/>
        <end position="15"/>
    </location>
</feature>
<feature type="compositionally biased region" description="Pro residues" evidence="1">
    <location>
        <begin position="28"/>
        <end position="43"/>
    </location>
</feature>